<dbReference type="Proteomes" id="UP000187406">
    <property type="component" value="Unassembled WGS sequence"/>
</dbReference>
<comment type="caution">
    <text evidence="7">The sequence shown here is derived from an EMBL/GenBank/DDBJ whole genome shotgun (WGS) entry which is preliminary data.</text>
</comment>
<evidence type="ECO:0000256" key="3">
    <source>
        <dbReference type="ARBA" id="ARBA00023125"/>
    </source>
</evidence>
<dbReference type="PANTHER" id="PTHR31429">
    <property type="entry name" value="WRKY TRANSCRIPTION FACTOR 36-RELATED"/>
    <property type="match status" value="1"/>
</dbReference>
<sequence length="358" mass="38478">MRSIGDDEVAPQSQVKRARVSVRARCDAPTMNDGCQWRKYGQKISKGNPCPRAYYRCTVAPACPVRKRVQRCNDDMSILITTYEGTHSHPLPNSATAMASTTSAAASMLLSGSSTSQPGVGCPTIANGSNFSLYDTSTTKLFYLQNSSSPAFPTITLDLTTPSSSSTHFDRFSSSFLSTPKFPSTNLNFSSSESTIPPALWSNGYISYDTVLPNNQSHNIGYFSILGKQSHENIYQPHIANNHQANCQESLTETLTKAITSDPSFRSVLAAAISMVGSSATHGDHQGGGNSSDQNLVQNVSSNLSAQNGKGWASGYFNGLSSPNPQTGNLNHPSFPYSIFKSVADSKPNSNTNREQDT</sequence>
<evidence type="ECO:0000256" key="4">
    <source>
        <dbReference type="ARBA" id="ARBA00023163"/>
    </source>
</evidence>
<organism evidence="7 8">
    <name type="scientific">Cephalotus follicularis</name>
    <name type="common">Albany pitcher plant</name>
    <dbReference type="NCBI Taxonomy" id="3775"/>
    <lineage>
        <taxon>Eukaryota</taxon>
        <taxon>Viridiplantae</taxon>
        <taxon>Streptophyta</taxon>
        <taxon>Embryophyta</taxon>
        <taxon>Tracheophyta</taxon>
        <taxon>Spermatophyta</taxon>
        <taxon>Magnoliopsida</taxon>
        <taxon>eudicotyledons</taxon>
        <taxon>Gunneridae</taxon>
        <taxon>Pentapetalae</taxon>
        <taxon>rosids</taxon>
        <taxon>fabids</taxon>
        <taxon>Oxalidales</taxon>
        <taxon>Cephalotaceae</taxon>
        <taxon>Cephalotus</taxon>
    </lineage>
</organism>
<keyword evidence="8" id="KW-1185">Reference proteome</keyword>
<keyword evidence="3" id="KW-0238">DNA-binding</keyword>
<dbReference type="InParanoid" id="A0A1Q3BQW7"/>
<evidence type="ECO:0000313" key="7">
    <source>
        <dbReference type="EMBL" id="GAV70254.1"/>
    </source>
</evidence>
<gene>
    <name evidence="7" type="ORF">CFOL_v3_13752</name>
</gene>
<dbReference type="GO" id="GO:0043565">
    <property type="term" value="F:sequence-specific DNA binding"/>
    <property type="evidence" value="ECO:0007669"/>
    <property type="project" value="InterPro"/>
</dbReference>
<dbReference type="PROSITE" id="PS50811">
    <property type="entry name" value="WRKY"/>
    <property type="match status" value="1"/>
</dbReference>
<reference evidence="8" key="1">
    <citation type="submission" date="2016-04" db="EMBL/GenBank/DDBJ databases">
        <title>Cephalotus genome sequencing.</title>
        <authorList>
            <person name="Fukushima K."/>
            <person name="Hasebe M."/>
            <person name="Fang X."/>
        </authorList>
    </citation>
    <scope>NUCLEOTIDE SEQUENCE [LARGE SCALE GENOMIC DNA]</scope>
    <source>
        <strain evidence="8">cv. St1</strain>
    </source>
</reference>
<dbReference type="GO" id="GO:0003700">
    <property type="term" value="F:DNA-binding transcription factor activity"/>
    <property type="evidence" value="ECO:0007669"/>
    <property type="project" value="InterPro"/>
</dbReference>
<evidence type="ECO:0000256" key="1">
    <source>
        <dbReference type="ARBA" id="ARBA00004123"/>
    </source>
</evidence>
<keyword evidence="4" id="KW-0804">Transcription</keyword>
<dbReference type="AlphaFoldDB" id="A0A1Q3BQW7"/>
<evidence type="ECO:0000259" key="6">
    <source>
        <dbReference type="PROSITE" id="PS50811"/>
    </source>
</evidence>
<dbReference type="SMART" id="SM00774">
    <property type="entry name" value="WRKY"/>
    <property type="match status" value="1"/>
</dbReference>
<dbReference type="InterPro" id="IPR044810">
    <property type="entry name" value="WRKY_plant"/>
</dbReference>
<name>A0A1Q3BQW7_CEPFO</name>
<feature type="domain" description="WRKY" evidence="6">
    <location>
        <begin position="26"/>
        <end position="92"/>
    </location>
</feature>
<dbReference type="PANTHER" id="PTHR31429:SF24">
    <property type="entry name" value="WRKY TRANSCRIPTION FACTOR 72-RELATED"/>
    <property type="match status" value="1"/>
</dbReference>
<dbReference type="SUPFAM" id="SSF118290">
    <property type="entry name" value="WRKY DNA-binding domain"/>
    <property type="match status" value="1"/>
</dbReference>
<evidence type="ECO:0000313" key="8">
    <source>
        <dbReference type="Proteomes" id="UP000187406"/>
    </source>
</evidence>
<dbReference type="GO" id="GO:0005634">
    <property type="term" value="C:nucleus"/>
    <property type="evidence" value="ECO:0007669"/>
    <property type="project" value="UniProtKB-SubCell"/>
</dbReference>
<keyword evidence="5" id="KW-0539">Nucleus</keyword>
<protein>
    <submittedName>
        <fullName evidence="7">WRKY domain-containing protein</fullName>
    </submittedName>
</protein>
<dbReference type="OrthoDB" id="1093223at2759"/>
<dbReference type="Pfam" id="PF03106">
    <property type="entry name" value="WRKY"/>
    <property type="match status" value="1"/>
</dbReference>
<dbReference type="FunFam" id="2.20.25.80:FF:000002">
    <property type="entry name" value="probable WRKY transcription factor 31"/>
    <property type="match status" value="1"/>
</dbReference>
<accession>A0A1Q3BQW7</accession>
<dbReference type="InterPro" id="IPR036576">
    <property type="entry name" value="WRKY_dom_sf"/>
</dbReference>
<evidence type="ECO:0000256" key="5">
    <source>
        <dbReference type="ARBA" id="ARBA00023242"/>
    </source>
</evidence>
<comment type="subcellular location">
    <subcellularLocation>
        <location evidence="1">Nucleus</location>
    </subcellularLocation>
</comment>
<dbReference type="EMBL" id="BDDD01000793">
    <property type="protein sequence ID" value="GAV70254.1"/>
    <property type="molecule type" value="Genomic_DNA"/>
</dbReference>
<dbReference type="Gene3D" id="2.20.25.80">
    <property type="entry name" value="WRKY domain"/>
    <property type="match status" value="1"/>
</dbReference>
<dbReference type="InterPro" id="IPR003657">
    <property type="entry name" value="WRKY_dom"/>
</dbReference>
<evidence type="ECO:0000256" key="2">
    <source>
        <dbReference type="ARBA" id="ARBA00023015"/>
    </source>
</evidence>
<proteinExistence type="predicted"/>
<keyword evidence="2" id="KW-0805">Transcription regulation</keyword>